<evidence type="ECO:0000256" key="1">
    <source>
        <dbReference type="SAM" id="SignalP"/>
    </source>
</evidence>
<organism evidence="2 3">
    <name type="scientific">Pseudobacteriovorax antillogorgiicola</name>
    <dbReference type="NCBI Taxonomy" id="1513793"/>
    <lineage>
        <taxon>Bacteria</taxon>
        <taxon>Pseudomonadati</taxon>
        <taxon>Bdellovibrionota</taxon>
        <taxon>Oligoflexia</taxon>
        <taxon>Oligoflexales</taxon>
        <taxon>Pseudobacteriovoracaceae</taxon>
        <taxon>Pseudobacteriovorax</taxon>
    </lineage>
</organism>
<gene>
    <name evidence="2" type="ORF">SAMN06296036_105238</name>
</gene>
<protein>
    <submittedName>
        <fullName evidence="2">Uncharacterized protein</fullName>
    </submittedName>
</protein>
<accession>A0A1Y6BNY7</accession>
<keyword evidence="1" id="KW-0732">Signal</keyword>
<evidence type="ECO:0000313" key="2">
    <source>
        <dbReference type="EMBL" id="SMF13503.1"/>
    </source>
</evidence>
<proteinExistence type="predicted"/>
<feature type="chain" id="PRO_5012238343" evidence="1">
    <location>
        <begin position="27"/>
        <end position="400"/>
    </location>
</feature>
<feature type="signal peptide" evidence="1">
    <location>
        <begin position="1"/>
        <end position="26"/>
    </location>
</feature>
<keyword evidence="3" id="KW-1185">Reference proteome</keyword>
<dbReference type="AlphaFoldDB" id="A0A1Y6BNY7"/>
<dbReference type="RefSeq" id="WP_132317235.1">
    <property type="nucleotide sequence ID" value="NZ_FWZT01000005.1"/>
</dbReference>
<sequence length="400" mass="44312">MKRIISTMMLGALSSSLFGQSSPTGAATDAVIDEQQGAEEYDIPQPTADAPTVRRFHEVLEELLAEFGHDVKTGQIKDLKNLSIRKAMVSDTLPRSYGNYVELLVAERIRENSRIRLISCLPCKSKTSRIADKQILITSPHTNVGEMNRAAEQLGIDYFMDIILVYHTTHMVMAFQVFNTETKELTWARTYNSETIRSRFQKLAVDYSQVIKARASDEYVPEWRYLVGFGGASIPNVVSGARESSMLSLHLRGTEKFNNRRSEFGLLASLNISTSALLSEYPSTTPDGFTETDTTETVTEVTPTPFTTALGLFGIYSHNFLAKVENYDRIRWGVNTAIGLHLATGYIAPAARFGVDLFLGKKFVVSSSAFYVTNANILINNEFVKTDGGAGGDVILSYSF</sequence>
<name>A0A1Y6BNY7_9BACT</name>
<dbReference type="STRING" id="1513793.SAMN06296036_105238"/>
<reference evidence="3" key="1">
    <citation type="submission" date="2017-04" db="EMBL/GenBank/DDBJ databases">
        <authorList>
            <person name="Varghese N."/>
            <person name="Submissions S."/>
        </authorList>
    </citation>
    <scope>NUCLEOTIDE SEQUENCE [LARGE SCALE GENOMIC DNA]</scope>
    <source>
        <strain evidence="3">RKEM611</strain>
    </source>
</reference>
<dbReference type="EMBL" id="FWZT01000005">
    <property type="protein sequence ID" value="SMF13503.1"/>
    <property type="molecule type" value="Genomic_DNA"/>
</dbReference>
<evidence type="ECO:0000313" key="3">
    <source>
        <dbReference type="Proteomes" id="UP000192907"/>
    </source>
</evidence>
<dbReference type="OrthoDB" id="9939248at2"/>
<dbReference type="Proteomes" id="UP000192907">
    <property type="component" value="Unassembled WGS sequence"/>
</dbReference>